<reference evidence="2 3" key="1">
    <citation type="submission" date="2016-10" db="EMBL/GenBank/DDBJ databases">
        <authorList>
            <person name="de Groot N.N."/>
        </authorList>
    </citation>
    <scope>NUCLEOTIDE SEQUENCE [LARGE SCALE GENOMIC DNA]</scope>
    <source>
        <strain evidence="2 3">DSM 43357</strain>
    </source>
</reference>
<dbReference type="PANTHER" id="PTHR36222:SF1">
    <property type="entry name" value="SERINE PROTEASE INHIBITOR RV3364C"/>
    <property type="match status" value="1"/>
</dbReference>
<keyword evidence="3" id="KW-1185">Reference proteome</keyword>
<dbReference type="Gene3D" id="3.30.450.30">
    <property type="entry name" value="Dynein light chain 2a, cytoplasmic"/>
    <property type="match status" value="1"/>
</dbReference>
<dbReference type="EMBL" id="FOBF01000043">
    <property type="protein sequence ID" value="SEN85142.1"/>
    <property type="molecule type" value="Genomic_DNA"/>
</dbReference>
<dbReference type="AlphaFoldDB" id="A0A1H8JWN1"/>
<name>A0A1H8JWN1_9ACTN</name>
<dbReference type="RefSeq" id="WP_055507244.1">
    <property type="nucleotide sequence ID" value="NZ_BBZG01000004.1"/>
</dbReference>
<evidence type="ECO:0000313" key="2">
    <source>
        <dbReference type="EMBL" id="SEN85142.1"/>
    </source>
</evidence>
<feature type="domain" description="Roadblock/LAMTOR2" evidence="1">
    <location>
        <begin position="12"/>
        <end position="102"/>
    </location>
</feature>
<protein>
    <recommendedName>
        <fullName evidence="1">Roadblock/LAMTOR2 domain-containing protein</fullName>
    </recommendedName>
</protein>
<dbReference type="Proteomes" id="UP000198953">
    <property type="component" value="Unassembled WGS sequence"/>
</dbReference>
<accession>A0A1H8JWN1</accession>
<proteinExistence type="predicted"/>
<dbReference type="STRING" id="46177.SAMN05660976_08462"/>
<dbReference type="PANTHER" id="PTHR36222">
    <property type="entry name" value="SERINE PROTEASE INHIBITOR RV3364C"/>
    <property type="match status" value="1"/>
</dbReference>
<dbReference type="SMART" id="SM00960">
    <property type="entry name" value="Robl_LC7"/>
    <property type="match status" value="1"/>
</dbReference>
<evidence type="ECO:0000259" key="1">
    <source>
        <dbReference type="SMART" id="SM00960"/>
    </source>
</evidence>
<dbReference type="Pfam" id="PF03259">
    <property type="entry name" value="Robl_LC7"/>
    <property type="match status" value="1"/>
</dbReference>
<gene>
    <name evidence="2" type="ORF">SAMN05660976_08462</name>
</gene>
<evidence type="ECO:0000313" key="3">
    <source>
        <dbReference type="Proteomes" id="UP000198953"/>
    </source>
</evidence>
<dbReference type="InterPro" id="IPR004942">
    <property type="entry name" value="Roadblock/LAMTOR2_dom"/>
</dbReference>
<dbReference type="OrthoDB" id="5187023at2"/>
<dbReference type="SUPFAM" id="SSF103196">
    <property type="entry name" value="Roadblock/LC7 domain"/>
    <property type="match status" value="1"/>
</dbReference>
<sequence length="140" mass="14450">MNDLSHGARGVDWLITDFVNSVPGVAHAVVVSSDGLPLAASAGFPPDRADQLAAIASGLVSLTQGAARVFEGGVVNQTIVEMQRGLMLIMSISDGSCLAVLAAPDCDMGLVAYQMTLMVDRAGQVLTPAVRAELRAGQSR</sequence>
<organism evidence="2 3">
    <name type="scientific">Nonomuraea pusilla</name>
    <dbReference type="NCBI Taxonomy" id="46177"/>
    <lineage>
        <taxon>Bacteria</taxon>
        <taxon>Bacillati</taxon>
        <taxon>Actinomycetota</taxon>
        <taxon>Actinomycetes</taxon>
        <taxon>Streptosporangiales</taxon>
        <taxon>Streptosporangiaceae</taxon>
        <taxon>Nonomuraea</taxon>
    </lineage>
</organism>
<dbReference type="InterPro" id="IPR053141">
    <property type="entry name" value="Mycobact_SerProt_Inhib_Rv3364c"/>
</dbReference>